<feature type="transmembrane region" description="Helical" evidence="1">
    <location>
        <begin position="328"/>
        <end position="347"/>
    </location>
</feature>
<feature type="transmembrane region" description="Helical" evidence="1">
    <location>
        <begin position="187"/>
        <end position="207"/>
    </location>
</feature>
<keyword evidence="1" id="KW-0812">Transmembrane</keyword>
<feature type="transmembrane region" description="Helical" evidence="1">
    <location>
        <begin position="259"/>
        <end position="278"/>
    </location>
</feature>
<feature type="transmembrane region" description="Helical" evidence="1">
    <location>
        <begin position="152"/>
        <end position="175"/>
    </location>
</feature>
<dbReference type="InterPro" id="IPR038731">
    <property type="entry name" value="RgtA/B/C-like"/>
</dbReference>
<dbReference type="RefSeq" id="WP_106927798.1">
    <property type="nucleotide sequence ID" value="NZ_PYFT01000001.1"/>
</dbReference>
<feature type="transmembrane region" description="Helical" evidence="1">
    <location>
        <begin position="377"/>
        <end position="398"/>
    </location>
</feature>
<accession>A0A2T2YCR3</accession>
<dbReference type="OrthoDB" id="844784at2"/>
<comment type="caution">
    <text evidence="3">The sequence shown here is derived from an EMBL/GenBank/DDBJ whole genome shotgun (WGS) entry which is preliminary data.</text>
</comment>
<reference evidence="3 4" key="1">
    <citation type="submission" date="2018-03" db="EMBL/GenBank/DDBJ databases">
        <title>Adhaeribacter sp. HMF7605 Genome sequencing and assembly.</title>
        <authorList>
            <person name="Kang H."/>
            <person name="Kang J."/>
            <person name="Cha I."/>
            <person name="Kim H."/>
            <person name="Joh K."/>
        </authorList>
    </citation>
    <scope>NUCLEOTIDE SEQUENCE [LARGE SCALE GENOMIC DNA]</scope>
    <source>
        <strain evidence="3 4">HMF7605</strain>
    </source>
</reference>
<evidence type="ECO:0000313" key="3">
    <source>
        <dbReference type="EMBL" id="PSR53305.1"/>
    </source>
</evidence>
<proteinExistence type="predicted"/>
<feature type="domain" description="Glycosyltransferase RgtA/B/C/D-like" evidence="2">
    <location>
        <begin position="55"/>
        <end position="203"/>
    </location>
</feature>
<keyword evidence="1" id="KW-1133">Transmembrane helix</keyword>
<dbReference type="AlphaFoldDB" id="A0A2T2YCR3"/>
<gene>
    <name evidence="3" type="ORF">AHMF7605_07060</name>
</gene>
<keyword evidence="4" id="KW-1185">Reference proteome</keyword>
<evidence type="ECO:0000259" key="2">
    <source>
        <dbReference type="Pfam" id="PF13231"/>
    </source>
</evidence>
<feature type="transmembrane region" description="Helical" evidence="1">
    <location>
        <begin position="290"/>
        <end position="307"/>
    </location>
</feature>
<organism evidence="3 4">
    <name type="scientific">Adhaeribacter arboris</name>
    <dbReference type="NCBI Taxonomy" id="2072846"/>
    <lineage>
        <taxon>Bacteria</taxon>
        <taxon>Pseudomonadati</taxon>
        <taxon>Bacteroidota</taxon>
        <taxon>Cytophagia</taxon>
        <taxon>Cytophagales</taxon>
        <taxon>Hymenobacteraceae</taxon>
        <taxon>Adhaeribacter</taxon>
    </lineage>
</organism>
<name>A0A2T2YCR3_9BACT</name>
<evidence type="ECO:0000313" key="4">
    <source>
        <dbReference type="Proteomes" id="UP000240357"/>
    </source>
</evidence>
<dbReference type="Proteomes" id="UP000240357">
    <property type="component" value="Unassembled WGS sequence"/>
</dbReference>
<feature type="transmembrane region" description="Helical" evidence="1">
    <location>
        <begin position="353"/>
        <end position="370"/>
    </location>
</feature>
<protein>
    <recommendedName>
        <fullName evidence="2">Glycosyltransferase RgtA/B/C/D-like domain-containing protein</fullName>
    </recommendedName>
</protein>
<feature type="transmembrane region" description="Helical" evidence="1">
    <location>
        <begin position="227"/>
        <end position="247"/>
    </location>
</feature>
<feature type="transmembrane region" description="Helical" evidence="1">
    <location>
        <begin position="122"/>
        <end position="140"/>
    </location>
</feature>
<evidence type="ECO:0000256" key="1">
    <source>
        <dbReference type="SAM" id="Phobius"/>
    </source>
</evidence>
<sequence>MWLIATSLNINKAFHIDDIFHLEAAQWMEQHPFTPMSGKILWQNNYVNISEGNLPPLYLSLIALVGHLFGYQEIPLHLFQSGFTFLAIYSFYRIAKITTPDSALLVTSFFVLNPAFLINQNLMVDLPLVSLILCFVYLLLKPNIQSEWTRYLGAAFVFSLAIFIKYSALPFLIILIVHPLLLRKSKYVVTAAIPILSLTAWSAWNVHEFGALHLNRPIYSFTFLRSFLQTTALLLALGAIMPFTIIYGEAFLNKYRRAFLFLIYSGVGLFITTILFTYLDLLGENNARRILWVLFFTNGFSFLYFIWDSCSFTNFLLKNPYKANPAQVILYLWVISGSTFIILFAPAIATRHILLVLAPLILLATPLLTYSTTKFKIAALVFSGSLSLFLGISDWLMADIYRTQANELKSKISPKAITWTVGYWGWQWYSKKAGMQPYIKGKSIVKAKEYFVIPVKLTAKADVNLTNLIQVDEVTIPSNFITFFSGSNIPGMYSSDYANPPWKLAKKPIETFRIYQVKKAFR</sequence>
<feature type="transmembrane region" description="Helical" evidence="1">
    <location>
        <begin position="74"/>
        <end position="92"/>
    </location>
</feature>
<dbReference type="Pfam" id="PF13231">
    <property type="entry name" value="PMT_2"/>
    <property type="match status" value="1"/>
</dbReference>
<keyword evidence="1" id="KW-0472">Membrane</keyword>
<dbReference type="EMBL" id="PYFT01000001">
    <property type="protein sequence ID" value="PSR53305.1"/>
    <property type="molecule type" value="Genomic_DNA"/>
</dbReference>